<organism evidence="1 2">
    <name type="scientific">Melipona bicolor</name>
    <dbReference type="NCBI Taxonomy" id="60889"/>
    <lineage>
        <taxon>Eukaryota</taxon>
        <taxon>Metazoa</taxon>
        <taxon>Ecdysozoa</taxon>
        <taxon>Arthropoda</taxon>
        <taxon>Hexapoda</taxon>
        <taxon>Insecta</taxon>
        <taxon>Pterygota</taxon>
        <taxon>Neoptera</taxon>
        <taxon>Endopterygota</taxon>
        <taxon>Hymenoptera</taxon>
        <taxon>Apocrita</taxon>
        <taxon>Aculeata</taxon>
        <taxon>Apoidea</taxon>
        <taxon>Anthophila</taxon>
        <taxon>Apidae</taxon>
        <taxon>Melipona</taxon>
    </lineage>
</organism>
<keyword evidence="2" id="KW-1185">Reference proteome</keyword>
<protein>
    <submittedName>
        <fullName evidence="1">Uncharacterized protein</fullName>
    </submittedName>
</protein>
<proteinExistence type="predicted"/>
<dbReference type="AlphaFoldDB" id="A0AA40FY55"/>
<sequence length="118" mass="13539">MARDTVLRDGARRNYDAHGNQRYIALAGNALHCVSIRVTMYIEQHLCVQTSRNSAVEAYAAAFEENSEIYYLSGYFYAIKSRLKDFAELGAVSRRQAEFKYEETGRMQGKAVREKPFK</sequence>
<accession>A0AA40FY55</accession>
<comment type="caution">
    <text evidence="1">The sequence shown here is derived from an EMBL/GenBank/DDBJ whole genome shotgun (WGS) entry which is preliminary data.</text>
</comment>
<name>A0AA40FY55_9HYME</name>
<evidence type="ECO:0000313" key="1">
    <source>
        <dbReference type="EMBL" id="KAK1127537.1"/>
    </source>
</evidence>
<gene>
    <name evidence="1" type="ORF">K0M31_004069</name>
</gene>
<evidence type="ECO:0000313" key="2">
    <source>
        <dbReference type="Proteomes" id="UP001177670"/>
    </source>
</evidence>
<dbReference type="Proteomes" id="UP001177670">
    <property type="component" value="Unassembled WGS sequence"/>
</dbReference>
<dbReference type="EMBL" id="JAHYIQ010000012">
    <property type="protein sequence ID" value="KAK1127537.1"/>
    <property type="molecule type" value="Genomic_DNA"/>
</dbReference>
<reference evidence="1" key="1">
    <citation type="submission" date="2021-10" db="EMBL/GenBank/DDBJ databases">
        <title>Melipona bicolor Genome sequencing and assembly.</title>
        <authorList>
            <person name="Araujo N.S."/>
            <person name="Arias M.C."/>
        </authorList>
    </citation>
    <scope>NUCLEOTIDE SEQUENCE</scope>
    <source>
        <strain evidence="1">USP_2M_L1-L4_2017</strain>
        <tissue evidence="1">Whole body</tissue>
    </source>
</reference>